<dbReference type="PANTHER" id="PTHR46390:SF1">
    <property type="entry name" value="MANNOSE-1-PHOSPHATE GUANYLYLTRANSFERASE"/>
    <property type="match status" value="1"/>
</dbReference>
<sequence>MPSFYPVIPAGGSGTRLWPLSRQVEPKFLHRLGADHRSLMQLTLARLEPLAPAAQTFIVCGANHREAIMRQVPKVPVGNLIVEPAGRNSGPAIALAAAIIEQLDPEAVMGSFAADHLISYGEAFRDAIRTAIDVAQTGRLVTVAVTPTRPETGYGYIESGEPLGIGDALDVVRFKEKPDAATAEKYVASGRFFWNAGMFVWRVADLMEQLREQAPEIAERVQQVADLWVRDYEGALAKLDEVWVDMPSISIDHAVVEGTAAQGKLATVPADMGWSDIGDWDTIAEMGTHEGSRLEQPKETLLIDSPGSFATSGTGRAVTVIGVPDVVVVETKTAILVVKRDEAQRVKEAVEEWKARGREDLL</sequence>
<feature type="domain" description="MannoseP isomerase/GMP-like beta-helix" evidence="2">
    <location>
        <begin position="300"/>
        <end position="352"/>
    </location>
</feature>
<evidence type="ECO:0000259" key="2">
    <source>
        <dbReference type="Pfam" id="PF22640"/>
    </source>
</evidence>
<feature type="domain" description="Nucleotidyl transferase" evidence="1">
    <location>
        <begin position="6"/>
        <end position="286"/>
    </location>
</feature>
<dbReference type="InterPro" id="IPR029044">
    <property type="entry name" value="Nucleotide-diphossugar_trans"/>
</dbReference>
<evidence type="ECO:0000313" key="4">
    <source>
        <dbReference type="Proteomes" id="UP000463857"/>
    </source>
</evidence>
<protein>
    <submittedName>
        <fullName evidence="3">Mannose-1-phosphate guanylyltransferase</fullName>
    </submittedName>
</protein>
<dbReference type="InterPro" id="IPR054566">
    <property type="entry name" value="ManC/GMP-like_b-helix"/>
</dbReference>
<evidence type="ECO:0000259" key="1">
    <source>
        <dbReference type="Pfam" id="PF00483"/>
    </source>
</evidence>
<dbReference type="Pfam" id="PF00483">
    <property type="entry name" value="NTP_transferase"/>
    <property type="match status" value="1"/>
</dbReference>
<dbReference type="Gene3D" id="3.90.550.10">
    <property type="entry name" value="Spore Coat Polysaccharide Biosynthesis Protein SpsA, Chain A"/>
    <property type="match status" value="1"/>
</dbReference>
<dbReference type="SUPFAM" id="SSF53448">
    <property type="entry name" value="Nucleotide-diphospho-sugar transferases"/>
    <property type="match status" value="1"/>
</dbReference>
<accession>A0A7L4YQL8</accession>
<dbReference type="InterPro" id="IPR005835">
    <property type="entry name" value="NTP_transferase_dom"/>
</dbReference>
<keyword evidence="3" id="KW-0808">Transferase</keyword>
<proteinExistence type="predicted"/>
<name>A0A7L4YQL8_9ACTN</name>
<dbReference type="GO" id="GO:0004475">
    <property type="term" value="F:mannose-1-phosphate guanylyltransferase (GTP) activity"/>
    <property type="evidence" value="ECO:0007669"/>
    <property type="project" value="InterPro"/>
</dbReference>
<organism evidence="3 4">
    <name type="scientific">Epidermidibacterium keratini</name>
    <dbReference type="NCBI Taxonomy" id="1891644"/>
    <lineage>
        <taxon>Bacteria</taxon>
        <taxon>Bacillati</taxon>
        <taxon>Actinomycetota</taxon>
        <taxon>Actinomycetes</taxon>
        <taxon>Sporichthyales</taxon>
        <taxon>Sporichthyaceae</taxon>
        <taxon>Epidermidibacterium</taxon>
    </lineage>
</organism>
<dbReference type="CDD" id="cd02509">
    <property type="entry name" value="GDP-M1P_Guanylyltransferase"/>
    <property type="match status" value="1"/>
</dbReference>
<dbReference type="RefSeq" id="WP_159546680.1">
    <property type="nucleotide sequence ID" value="NZ_CP047156.1"/>
</dbReference>
<evidence type="ECO:0000313" key="3">
    <source>
        <dbReference type="EMBL" id="QHC01545.1"/>
    </source>
</evidence>
<dbReference type="GO" id="GO:0009298">
    <property type="term" value="P:GDP-mannose biosynthetic process"/>
    <property type="evidence" value="ECO:0007669"/>
    <property type="project" value="TreeGrafter"/>
</dbReference>
<dbReference type="Pfam" id="PF22640">
    <property type="entry name" value="ManC_GMP_beta-helix"/>
    <property type="match status" value="1"/>
</dbReference>
<dbReference type="AlphaFoldDB" id="A0A7L4YQL8"/>
<reference evidence="3 4" key="1">
    <citation type="journal article" date="2018" name="Int. J. Syst. Evol. Microbiol.">
        <title>Epidermidibacterium keratini gen. nov., sp. nov., a member of the family Sporichthyaceae, isolated from keratin epidermis.</title>
        <authorList>
            <person name="Lee D.G."/>
            <person name="Trujillo M.E."/>
            <person name="Kang S."/>
            <person name="Nam J.J."/>
            <person name="Kim Y.J."/>
        </authorList>
    </citation>
    <scope>NUCLEOTIDE SEQUENCE [LARGE SCALE GENOMIC DNA]</scope>
    <source>
        <strain evidence="3 4">EPI-7</strain>
    </source>
</reference>
<gene>
    <name evidence="3" type="ORF">EK0264_15445</name>
</gene>
<dbReference type="KEGG" id="eke:EK0264_15445"/>
<dbReference type="InParanoid" id="A0A7L4YQL8"/>
<dbReference type="OrthoDB" id="9806359at2"/>
<dbReference type="SUPFAM" id="SSF159283">
    <property type="entry name" value="Guanosine diphospho-D-mannose pyrophosphorylase/mannose-6-phosphate isomerase linker domain"/>
    <property type="match status" value="1"/>
</dbReference>
<dbReference type="EMBL" id="CP047156">
    <property type="protein sequence ID" value="QHC01545.1"/>
    <property type="molecule type" value="Genomic_DNA"/>
</dbReference>
<keyword evidence="3" id="KW-0548">Nucleotidyltransferase</keyword>
<dbReference type="PANTHER" id="PTHR46390">
    <property type="entry name" value="MANNOSE-1-PHOSPHATE GUANYLYLTRANSFERASE"/>
    <property type="match status" value="1"/>
</dbReference>
<keyword evidence="4" id="KW-1185">Reference proteome</keyword>
<dbReference type="Proteomes" id="UP000463857">
    <property type="component" value="Chromosome"/>
</dbReference>
<dbReference type="InterPro" id="IPR049577">
    <property type="entry name" value="GMPP_N"/>
</dbReference>
<dbReference type="InterPro" id="IPR051161">
    <property type="entry name" value="Mannose-6P_isomerase_type2"/>
</dbReference>